<name>J9CS30_9ZZZZ</name>
<reference evidence="1" key="1">
    <citation type="journal article" date="2012" name="PLoS ONE">
        <title>Gene sets for utilization of primary and secondary nutrition supplies in the distal gut of endangered iberian lynx.</title>
        <authorList>
            <person name="Alcaide M."/>
            <person name="Messina E."/>
            <person name="Richter M."/>
            <person name="Bargiela R."/>
            <person name="Peplies J."/>
            <person name="Huws S.A."/>
            <person name="Newbold C.J."/>
            <person name="Golyshin P.N."/>
            <person name="Simon M.A."/>
            <person name="Lopez G."/>
            <person name="Yakimov M.M."/>
            <person name="Ferrer M."/>
        </authorList>
    </citation>
    <scope>NUCLEOTIDE SEQUENCE</scope>
</reference>
<dbReference type="InterPro" id="IPR043741">
    <property type="entry name" value="DUF5686"/>
</dbReference>
<evidence type="ECO:0000313" key="1">
    <source>
        <dbReference type="EMBL" id="EJX03021.1"/>
    </source>
</evidence>
<dbReference type="Pfam" id="PF18939">
    <property type="entry name" value="DUF5686"/>
    <property type="match status" value="1"/>
</dbReference>
<comment type="caution">
    <text evidence="1">The sequence shown here is derived from an EMBL/GenBank/DDBJ whole genome shotgun (WGS) entry which is preliminary data.</text>
</comment>
<dbReference type="AlphaFoldDB" id="J9CS30"/>
<dbReference type="EMBL" id="AMCI01002324">
    <property type="protein sequence ID" value="EJX03021.1"/>
    <property type="molecule type" value="Genomic_DNA"/>
</dbReference>
<protein>
    <submittedName>
        <fullName evidence="1">Uncharacterized protein</fullName>
    </submittedName>
</protein>
<sequence>MSSFIRYCIIGLGTVLTWLVGTVPLCANTTGEEETIETQDSRKETKEERTFFRQLKNKVKFTASPEELARARKAEELMQHVFHYVKEHNLDSAQFTSDVYLRHFMRTRRKGFIVRYIPGMLRLERGINSYLSEARLRFQFRPPGEIDCKVTAYHTTARYQKAQRLTSMGRFNFQIYDSKLFLDCILNPLNHRNRKFYRYTYSFTTQLNDSTAPSARIQIKPRFANDQLVEGYIDINTETGAVKNFFFRLQYQLQANLCQRTTRERKATKPS</sequence>
<gene>
    <name evidence="1" type="ORF">EVA_08873</name>
</gene>
<accession>J9CS30</accession>
<proteinExistence type="predicted"/>
<organism evidence="1">
    <name type="scientific">gut metagenome</name>
    <dbReference type="NCBI Taxonomy" id="749906"/>
    <lineage>
        <taxon>unclassified sequences</taxon>
        <taxon>metagenomes</taxon>
        <taxon>organismal metagenomes</taxon>
    </lineage>
</organism>